<dbReference type="EMBL" id="DS113228">
    <property type="protein sequence ID" value="EAY17638.1"/>
    <property type="molecule type" value="Genomic_DNA"/>
</dbReference>
<dbReference type="VEuPathDB" id="TrichDB:TVAGG3_0935040"/>
<dbReference type="GO" id="GO:0005686">
    <property type="term" value="C:U2 snRNP"/>
    <property type="evidence" value="ECO:0000318"/>
    <property type="project" value="GO_Central"/>
</dbReference>
<feature type="region of interest" description="Disordered" evidence="1">
    <location>
        <begin position="1"/>
        <end position="35"/>
    </location>
</feature>
<proteinExistence type="predicted"/>
<dbReference type="PANTHER" id="PTHR20978">
    <property type="entry name" value="SPLICING FACTOR 3B SUBUNIT 5"/>
    <property type="match status" value="1"/>
</dbReference>
<dbReference type="KEGG" id="tva:75679643"/>
<gene>
    <name evidence="2" type="ORF">TVAG_235200</name>
</gene>
<dbReference type="GO" id="GO:0000398">
    <property type="term" value="P:mRNA splicing, via spliceosome"/>
    <property type="evidence" value="ECO:0000318"/>
    <property type="project" value="GO_Central"/>
</dbReference>
<dbReference type="VEuPathDB" id="TrichDB:TVAG_235200"/>
<dbReference type="RefSeq" id="XP_001329773.1">
    <property type="nucleotide sequence ID" value="XM_001329738.1"/>
</dbReference>
<dbReference type="AlphaFoldDB" id="A2DPN8"/>
<keyword evidence="3" id="KW-1185">Reference proteome</keyword>
<evidence type="ECO:0000313" key="2">
    <source>
        <dbReference type="EMBL" id="EAY17638.1"/>
    </source>
</evidence>
<reference evidence="2" key="2">
    <citation type="journal article" date="2007" name="Science">
        <title>Draft genome sequence of the sexually transmitted pathogen Trichomonas vaginalis.</title>
        <authorList>
            <person name="Carlton J.M."/>
            <person name="Hirt R.P."/>
            <person name="Silva J.C."/>
            <person name="Delcher A.L."/>
            <person name="Schatz M."/>
            <person name="Zhao Q."/>
            <person name="Wortman J.R."/>
            <person name="Bidwell S.L."/>
            <person name="Alsmark U.C.M."/>
            <person name="Besteiro S."/>
            <person name="Sicheritz-Ponten T."/>
            <person name="Noel C.J."/>
            <person name="Dacks J.B."/>
            <person name="Foster P.G."/>
            <person name="Simillion C."/>
            <person name="Van de Peer Y."/>
            <person name="Miranda-Saavedra D."/>
            <person name="Barton G.J."/>
            <person name="Westrop G.D."/>
            <person name="Mueller S."/>
            <person name="Dessi D."/>
            <person name="Fiori P.L."/>
            <person name="Ren Q."/>
            <person name="Paulsen I."/>
            <person name="Zhang H."/>
            <person name="Bastida-Corcuera F.D."/>
            <person name="Simoes-Barbosa A."/>
            <person name="Brown M.T."/>
            <person name="Hayes R.D."/>
            <person name="Mukherjee M."/>
            <person name="Okumura C.Y."/>
            <person name="Schneider R."/>
            <person name="Smith A.J."/>
            <person name="Vanacova S."/>
            <person name="Villalvazo M."/>
            <person name="Haas B.J."/>
            <person name="Pertea M."/>
            <person name="Feldblyum T.V."/>
            <person name="Utterback T.R."/>
            <person name="Shu C.L."/>
            <person name="Osoegawa K."/>
            <person name="de Jong P.J."/>
            <person name="Hrdy I."/>
            <person name="Horvathova L."/>
            <person name="Zubacova Z."/>
            <person name="Dolezal P."/>
            <person name="Malik S.B."/>
            <person name="Logsdon J.M. Jr."/>
            <person name="Henze K."/>
            <person name="Gupta A."/>
            <person name="Wang C.C."/>
            <person name="Dunne R.L."/>
            <person name="Upcroft J.A."/>
            <person name="Upcroft P."/>
            <person name="White O."/>
            <person name="Salzberg S.L."/>
            <person name="Tang P."/>
            <person name="Chiu C.-H."/>
            <person name="Lee Y.-S."/>
            <person name="Embley T.M."/>
            <person name="Coombs G.H."/>
            <person name="Mottram J.C."/>
            <person name="Tachezy J."/>
            <person name="Fraser-Liggett C.M."/>
            <person name="Johnson P.J."/>
        </authorList>
    </citation>
    <scope>NUCLEOTIDE SEQUENCE [LARGE SCALE GENOMIC DNA]</scope>
    <source>
        <strain evidence="2">G3</strain>
    </source>
</reference>
<sequence length="100" mass="11140">MKRSATAAYAWEKNEQQQLQNEDTGTPDTGKREWRENQVRESLATILLLPGFLSYQSMGLGQPEIVVKTNLIDKMVQPCGPAPPAPVDDMIKRAKEALAQ</sequence>
<feature type="compositionally biased region" description="Polar residues" evidence="1">
    <location>
        <begin position="16"/>
        <end position="27"/>
    </location>
</feature>
<reference evidence="2" key="1">
    <citation type="submission" date="2006-10" db="EMBL/GenBank/DDBJ databases">
        <authorList>
            <person name="Amadeo P."/>
            <person name="Zhao Q."/>
            <person name="Wortman J."/>
            <person name="Fraser-Liggett C."/>
            <person name="Carlton J."/>
        </authorList>
    </citation>
    <scope>NUCLEOTIDE SEQUENCE</scope>
    <source>
        <strain evidence="2">G3</strain>
    </source>
</reference>
<dbReference type="InParanoid" id="A2DPN8"/>
<dbReference type="Proteomes" id="UP000001542">
    <property type="component" value="Unassembled WGS sequence"/>
</dbReference>
<protein>
    <submittedName>
        <fullName evidence="2">Uncharacterized protein</fullName>
    </submittedName>
</protein>
<dbReference type="SMR" id="A2DPN8"/>
<organism evidence="2 3">
    <name type="scientific">Trichomonas vaginalis (strain ATCC PRA-98 / G3)</name>
    <dbReference type="NCBI Taxonomy" id="412133"/>
    <lineage>
        <taxon>Eukaryota</taxon>
        <taxon>Metamonada</taxon>
        <taxon>Parabasalia</taxon>
        <taxon>Trichomonadida</taxon>
        <taxon>Trichomonadidae</taxon>
        <taxon>Trichomonas</taxon>
    </lineage>
</organism>
<dbReference type="GO" id="GO:0071011">
    <property type="term" value="C:precatalytic spliceosome"/>
    <property type="evidence" value="ECO:0000318"/>
    <property type="project" value="GO_Central"/>
</dbReference>
<dbReference type="eggNOG" id="KOG3485">
    <property type="taxonomic scope" value="Eukaryota"/>
</dbReference>
<accession>A2DPN8</accession>
<dbReference type="STRING" id="5722.A2DPN8"/>
<dbReference type="InterPro" id="IPR009846">
    <property type="entry name" value="SF3b5/RDS3-10"/>
</dbReference>
<dbReference type="OrthoDB" id="274726at2759"/>
<evidence type="ECO:0000313" key="3">
    <source>
        <dbReference type="Proteomes" id="UP000001542"/>
    </source>
</evidence>
<dbReference type="Pfam" id="PF07189">
    <property type="entry name" value="SF3b10"/>
    <property type="match status" value="1"/>
</dbReference>
<evidence type="ECO:0000256" key="1">
    <source>
        <dbReference type="SAM" id="MobiDB-lite"/>
    </source>
</evidence>
<name>A2DPN8_TRIV3</name>
<dbReference type="FunCoup" id="A2DPN8">
    <property type="interactions" value="306"/>
</dbReference>
<dbReference type="PANTHER" id="PTHR20978:SF0">
    <property type="entry name" value="SPLICING FACTOR 3B SUBUNIT 5"/>
    <property type="match status" value="1"/>
</dbReference>